<accession>A0ABM0VNR1</accession>
<sequence>MEIASQEDHDMPIPLNTTFGGGGNGSHGHMIHHHHELHAPNSAPPTHNNITTQPPQMPLHGNGHGNNYDHHHHQQDPHHVSYNAIIKKPMIKYKECLKNHAAAMGGNATDGCGEFMPSGEDGSIEALTCSACNCHRNFHRKEVEGEPAATAMSPYHQQPHPPRKLMLNHHKIRSAMPHQMIMPIGVSNYRYMHNNSESEDFMEEDGITTASRSLPHPPYNQKKRFRTKFTPEQKEKMLNFAEKVGWKIQRQEDCVVQRFCEEIGVKRRVLKVWMHNNKLHFSKKNNNSNINLEDNDNEKSNNLNNVDLSANNDIITKIVP</sequence>
<comment type="subcellular location">
    <subcellularLocation>
        <location evidence="1">Nucleus</location>
    </subcellularLocation>
</comment>
<feature type="domain" description="ZF-HD dimerization-type" evidence="11">
    <location>
        <begin position="93"/>
        <end position="142"/>
    </location>
</feature>
<proteinExistence type="predicted"/>
<reference evidence="12" key="1">
    <citation type="journal article" date="2014" name="Nat. Commun.">
        <title>The emerging biofuel crop Camelina sativa retains a highly undifferentiated hexaploid genome structure.</title>
        <authorList>
            <person name="Kagale S."/>
            <person name="Koh C."/>
            <person name="Nixon J."/>
            <person name="Bollina V."/>
            <person name="Clarke W.E."/>
            <person name="Tuteja R."/>
            <person name="Spillane C."/>
            <person name="Robinson S.J."/>
            <person name="Links M.G."/>
            <person name="Clarke C."/>
            <person name="Higgins E.E."/>
            <person name="Huebert T."/>
            <person name="Sharpe A.G."/>
            <person name="Parkin I.A."/>
        </authorList>
    </citation>
    <scope>NUCLEOTIDE SEQUENCE [LARGE SCALE GENOMIC DNA]</scope>
    <source>
        <strain evidence="12">cv. DH55</strain>
    </source>
</reference>
<dbReference type="RefSeq" id="XP_010458941.1">
    <property type="nucleotide sequence ID" value="XM_010460639.2"/>
</dbReference>
<keyword evidence="6" id="KW-0238">DNA-binding</keyword>
<keyword evidence="4" id="KW-0862">Zinc</keyword>
<dbReference type="GeneID" id="104740111"/>
<keyword evidence="7" id="KW-0371">Homeobox</keyword>
<dbReference type="PANTHER" id="PTHR31948:SF177">
    <property type="entry name" value="ZINC-FINGER HOMEODOMAIN PROTEIN 4"/>
    <property type="match status" value="1"/>
</dbReference>
<keyword evidence="5" id="KW-0805">Transcription regulation</keyword>
<evidence type="ECO:0000256" key="10">
    <source>
        <dbReference type="SAM" id="MobiDB-lite"/>
    </source>
</evidence>
<evidence type="ECO:0000256" key="8">
    <source>
        <dbReference type="ARBA" id="ARBA00023163"/>
    </source>
</evidence>
<keyword evidence="3" id="KW-0863">Zinc-finger</keyword>
<gene>
    <name evidence="13" type="primary">LOC104740111</name>
</gene>
<feature type="region of interest" description="Disordered" evidence="10">
    <location>
        <begin position="283"/>
        <end position="304"/>
    </location>
</feature>
<keyword evidence="12" id="KW-1185">Reference proteome</keyword>
<dbReference type="InterPro" id="IPR006455">
    <property type="entry name" value="Homeodomain_ZF_HD"/>
</dbReference>
<evidence type="ECO:0000256" key="7">
    <source>
        <dbReference type="ARBA" id="ARBA00023155"/>
    </source>
</evidence>
<organism evidence="12 13">
    <name type="scientific">Camelina sativa</name>
    <name type="common">False flax</name>
    <name type="synonym">Myagrum sativum</name>
    <dbReference type="NCBI Taxonomy" id="90675"/>
    <lineage>
        <taxon>Eukaryota</taxon>
        <taxon>Viridiplantae</taxon>
        <taxon>Streptophyta</taxon>
        <taxon>Embryophyta</taxon>
        <taxon>Tracheophyta</taxon>
        <taxon>Spermatophyta</taxon>
        <taxon>Magnoliopsida</taxon>
        <taxon>eudicotyledons</taxon>
        <taxon>Gunneridae</taxon>
        <taxon>Pentapetalae</taxon>
        <taxon>rosids</taxon>
        <taxon>malvids</taxon>
        <taxon>Brassicales</taxon>
        <taxon>Brassicaceae</taxon>
        <taxon>Camelineae</taxon>
        <taxon>Camelina</taxon>
    </lineage>
</organism>
<evidence type="ECO:0000256" key="4">
    <source>
        <dbReference type="ARBA" id="ARBA00022833"/>
    </source>
</evidence>
<dbReference type="PANTHER" id="PTHR31948">
    <property type="entry name" value="ZINC-FINGER HOMEODOMAIN PROTEIN 2"/>
    <property type="match status" value="1"/>
</dbReference>
<dbReference type="Pfam" id="PF04770">
    <property type="entry name" value="ZF-HD_dimer"/>
    <property type="match status" value="1"/>
</dbReference>
<dbReference type="SUPFAM" id="SSF46689">
    <property type="entry name" value="Homeodomain-like"/>
    <property type="match status" value="1"/>
</dbReference>
<evidence type="ECO:0000256" key="3">
    <source>
        <dbReference type="ARBA" id="ARBA00022771"/>
    </source>
</evidence>
<dbReference type="Proteomes" id="UP000694864">
    <property type="component" value="Chromosome 14"/>
</dbReference>
<dbReference type="InterPro" id="IPR009057">
    <property type="entry name" value="Homeodomain-like_sf"/>
</dbReference>
<keyword evidence="8" id="KW-0804">Transcription</keyword>
<evidence type="ECO:0000256" key="6">
    <source>
        <dbReference type="ARBA" id="ARBA00023125"/>
    </source>
</evidence>
<evidence type="ECO:0000313" key="12">
    <source>
        <dbReference type="Proteomes" id="UP000694864"/>
    </source>
</evidence>
<evidence type="ECO:0000256" key="1">
    <source>
        <dbReference type="ARBA" id="ARBA00004123"/>
    </source>
</evidence>
<keyword evidence="9" id="KW-0539">Nucleus</keyword>
<name>A0ABM0VNR1_CAMSA</name>
<reference evidence="13" key="2">
    <citation type="submission" date="2025-08" db="UniProtKB">
        <authorList>
            <consortium name="RefSeq"/>
        </authorList>
    </citation>
    <scope>IDENTIFICATION</scope>
    <source>
        <tissue evidence="13">Leaf</tissue>
    </source>
</reference>
<dbReference type="Gene3D" id="1.10.10.60">
    <property type="entry name" value="Homeodomain-like"/>
    <property type="match status" value="1"/>
</dbReference>
<evidence type="ECO:0000256" key="9">
    <source>
        <dbReference type="ARBA" id="ARBA00023242"/>
    </source>
</evidence>
<evidence type="ECO:0000313" key="13">
    <source>
        <dbReference type="RefSeq" id="XP_010458941.1"/>
    </source>
</evidence>
<keyword evidence="2" id="KW-0479">Metal-binding</keyword>
<dbReference type="NCBIfam" id="TIGR01565">
    <property type="entry name" value="homeo_ZF_HD"/>
    <property type="match status" value="1"/>
</dbReference>
<evidence type="ECO:0000256" key="2">
    <source>
        <dbReference type="ARBA" id="ARBA00022723"/>
    </source>
</evidence>
<dbReference type="NCBIfam" id="TIGR01566">
    <property type="entry name" value="ZF_HD_prot_N"/>
    <property type="match status" value="1"/>
</dbReference>
<dbReference type="PROSITE" id="PS51523">
    <property type="entry name" value="ZF_HD_DIMER"/>
    <property type="match status" value="1"/>
</dbReference>
<evidence type="ECO:0000259" key="11">
    <source>
        <dbReference type="PROSITE" id="PS51523"/>
    </source>
</evidence>
<dbReference type="InterPro" id="IPR006456">
    <property type="entry name" value="ZF_HD_homeobox_Cys/His_dimer"/>
</dbReference>
<protein>
    <submittedName>
        <fullName evidence="13">Zinc-finger homeodomain protein 4-like</fullName>
    </submittedName>
</protein>
<evidence type="ECO:0000256" key="5">
    <source>
        <dbReference type="ARBA" id="ARBA00023015"/>
    </source>
</evidence>